<evidence type="ECO:0000313" key="2">
    <source>
        <dbReference type="Proteomes" id="UP000471633"/>
    </source>
</evidence>
<keyword evidence="1" id="KW-0675">Receptor</keyword>
<dbReference type="GeneID" id="24595028"/>
<protein>
    <submittedName>
        <fullName evidence="1">Epidermal growth factor receptor pathway substrate 8, variant 4</fullName>
    </submittedName>
</protein>
<dbReference type="Proteomes" id="UP000471633">
    <property type="component" value="Unassembled WGS sequence"/>
</dbReference>
<dbReference type="AlphaFoldDB" id="A0A922LVK0"/>
<dbReference type="OrthoDB" id="6232498at2759"/>
<accession>A0A922LVK0</accession>
<dbReference type="EMBL" id="AMPZ03000001">
    <property type="protein sequence ID" value="KAH9594373.1"/>
    <property type="molecule type" value="Genomic_DNA"/>
</dbReference>
<keyword evidence="2" id="KW-1185">Reference proteome</keyword>
<dbReference type="CTD" id="24595028"/>
<reference evidence="1" key="1">
    <citation type="journal article" date="2012" name="Nat. Genet.">
        <title>Whole-genome sequence of Schistosoma haematobium.</title>
        <authorList>
            <person name="Young N.D."/>
            <person name="Jex A.R."/>
            <person name="Li B."/>
            <person name="Liu S."/>
            <person name="Yang L."/>
            <person name="Xiong Z."/>
            <person name="Li Y."/>
            <person name="Cantacessi C."/>
            <person name="Hall R.S."/>
            <person name="Xu X."/>
            <person name="Chen F."/>
            <person name="Wu X."/>
            <person name="Zerlotini A."/>
            <person name="Oliveira G."/>
            <person name="Hofmann A."/>
            <person name="Zhang G."/>
            <person name="Fang X."/>
            <person name="Kang Y."/>
            <person name="Campbell B.E."/>
            <person name="Loukas A."/>
            <person name="Ranganathan S."/>
            <person name="Rollinson D."/>
            <person name="Rinaldi G."/>
            <person name="Brindley P.J."/>
            <person name="Yang H."/>
            <person name="Wang J."/>
            <person name="Wang J."/>
            <person name="Gasser R.B."/>
        </authorList>
    </citation>
    <scope>NUCLEOTIDE SEQUENCE</scope>
</reference>
<gene>
    <name evidence="1" type="primary">EPS8_2</name>
    <name evidence="1" type="ORF">MS3_00005662</name>
</gene>
<reference evidence="1" key="4">
    <citation type="journal article" date="2022" name="PLoS Pathog.">
        <title>Chromosome-level genome of Schistosoma haematobium underpins genome-wide explorations of molecular variation.</title>
        <authorList>
            <person name="Stroehlein A.J."/>
            <person name="Korhonen P.K."/>
            <person name="Lee V.V."/>
            <person name="Ralph S.A."/>
            <person name="Mentink-Kane M."/>
            <person name="You H."/>
            <person name="McManus D.P."/>
            <person name="Tchuente L.T."/>
            <person name="Stothard J.R."/>
            <person name="Kaur P."/>
            <person name="Dudchenko O."/>
            <person name="Aiden E.L."/>
            <person name="Yang B."/>
            <person name="Yang H."/>
            <person name="Emery A.M."/>
            <person name="Webster B.L."/>
            <person name="Brindley P.J."/>
            <person name="Rollinson D."/>
            <person name="Chang B.C.H."/>
            <person name="Gasser R.B."/>
            <person name="Young N.D."/>
        </authorList>
    </citation>
    <scope>NUCLEOTIDE SEQUENCE</scope>
</reference>
<evidence type="ECO:0000313" key="1">
    <source>
        <dbReference type="EMBL" id="KAH9594373.1"/>
    </source>
</evidence>
<sequence>MGSWQVYAREIVEIIHFYGELNETDSVCFIERTSLDPSEEKISKYLANNKYQSHHSNDLKILKLNVYDKIIIYECVGLKKEFFEHALKHLEKAEGKLLIIKKLQNWIGKFNDEQCEQSAIEMNSLFRDLLDAGFNIQWDVIDLPIDINYNRWFESVSYCSERLIHNMKASLKYIPLDRENIRMNEQLLIIIASPKLPTDCEFKPIKRSLKSKHKSTNKCSLYQNTKKNIQNYNYIDIYMNSLVRNLRRSNLQTDVWPLFVTPQMKTIVNKQAGKIILNSVNPIDKQYKKTNRSGVKRSM</sequence>
<comment type="caution">
    <text evidence="1">The sequence shown here is derived from an EMBL/GenBank/DDBJ whole genome shotgun (WGS) entry which is preliminary data.</text>
</comment>
<dbReference type="RefSeq" id="XP_051073490.1">
    <property type="nucleotide sequence ID" value="XM_051213754.1"/>
</dbReference>
<reference evidence="1" key="2">
    <citation type="journal article" date="2019" name="Gigascience">
        <title>High-quality Schistosoma haematobium genome achieved by single-molecule and long-range sequencing.</title>
        <authorList>
            <person name="Stroehlein A.J."/>
            <person name="Korhonen P.K."/>
            <person name="Chong T.M."/>
            <person name="Lim Y.L."/>
            <person name="Chan K.G."/>
            <person name="Webster B."/>
            <person name="Rollinson D."/>
            <person name="Brindley P.J."/>
            <person name="Gasser R.B."/>
            <person name="Young N.D."/>
        </authorList>
    </citation>
    <scope>NUCLEOTIDE SEQUENCE</scope>
</reference>
<name>A0A922LVK0_SCHHA</name>
<reference evidence="1" key="3">
    <citation type="submission" date="2021-06" db="EMBL/GenBank/DDBJ databases">
        <title>Chromosome-level genome assembly for S. haematobium.</title>
        <authorList>
            <person name="Stroehlein A.J."/>
        </authorList>
    </citation>
    <scope>NUCLEOTIDE SEQUENCE</scope>
</reference>
<organism evidence="1 2">
    <name type="scientific">Schistosoma haematobium</name>
    <name type="common">Blood fluke</name>
    <dbReference type="NCBI Taxonomy" id="6185"/>
    <lineage>
        <taxon>Eukaryota</taxon>
        <taxon>Metazoa</taxon>
        <taxon>Spiralia</taxon>
        <taxon>Lophotrochozoa</taxon>
        <taxon>Platyhelminthes</taxon>
        <taxon>Trematoda</taxon>
        <taxon>Digenea</taxon>
        <taxon>Strigeidida</taxon>
        <taxon>Schistosomatoidea</taxon>
        <taxon>Schistosomatidae</taxon>
        <taxon>Schistosoma</taxon>
    </lineage>
</organism>
<proteinExistence type="predicted"/>